<name>A0AAU7KIG2_9GAMM</name>
<dbReference type="PANTHER" id="PTHR43037:SF5">
    <property type="entry name" value="FERULOYL ESTERASE"/>
    <property type="match status" value="1"/>
</dbReference>
<dbReference type="AlphaFoldDB" id="A0AAU7KIG2"/>
<dbReference type="SUPFAM" id="SSF53474">
    <property type="entry name" value="alpha/beta-Hydrolases"/>
    <property type="match status" value="1"/>
</dbReference>
<sequence length="348" mass="37219">MTHLSRANASLLAGLAFFVLAPQATADSPDALPALGLSKDRLATIGVSSGGYMAAQLAVAWPERFDALGLVAAGPWGCARGELGVALGQCMFTRLGDPDLAAIDSRLADYRELDRAGSAESLDDLKVYLWHGEDDGTIDPDVGHAAARQWRDWLADDDQLKTVFQDGAGHGWPALDAAGEAGLADCEEGGAPFLLDCGLDLAGEALRWWWDDLAPAGEADDQCLLAFDQSEFDAKGLADTGFVYLPKQCESGDCALVVALHGCQMGVDDDEGAATPFTRASGLNRYAKSNDLVVLYPQAEASLANPKGCWDWWGFSESTWQRDPLHDSRDGRQVSALMQMVDRLQEAP</sequence>
<dbReference type="Gene3D" id="3.40.50.1820">
    <property type="entry name" value="alpha/beta hydrolase"/>
    <property type="match status" value="2"/>
</dbReference>
<dbReference type="InterPro" id="IPR050955">
    <property type="entry name" value="Plant_Biomass_Hydrol_Est"/>
</dbReference>
<evidence type="ECO:0000256" key="3">
    <source>
        <dbReference type="SAM" id="SignalP"/>
    </source>
</evidence>
<reference evidence="4" key="1">
    <citation type="submission" date="2022-06" db="EMBL/GenBank/DDBJ databases">
        <title>A novel DMS-producing enzyme.</title>
        <authorList>
            <person name="Zhang Y."/>
        </authorList>
    </citation>
    <scope>NUCLEOTIDE SEQUENCE</scope>
    <source>
        <strain evidence="4">RT37</strain>
    </source>
</reference>
<keyword evidence="1 3" id="KW-0732">Signal</keyword>
<dbReference type="RefSeq" id="WP_348827395.1">
    <property type="nucleotide sequence ID" value="NZ_CP098827.1"/>
</dbReference>
<keyword evidence="2" id="KW-0378">Hydrolase</keyword>
<dbReference type="EMBL" id="CP098827">
    <property type="protein sequence ID" value="XBO71257.1"/>
    <property type="molecule type" value="Genomic_DNA"/>
</dbReference>
<evidence type="ECO:0000313" key="4">
    <source>
        <dbReference type="EMBL" id="XBO71257.1"/>
    </source>
</evidence>
<dbReference type="GO" id="GO:0016787">
    <property type="term" value="F:hydrolase activity"/>
    <property type="evidence" value="ECO:0007669"/>
    <property type="project" value="UniProtKB-KW"/>
</dbReference>
<feature type="chain" id="PRO_5043750426" evidence="3">
    <location>
        <begin position="27"/>
        <end position="348"/>
    </location>
</feature>
<evidence type="ECO:0000256" key="1">
    <source>
        <dbReference type="ARBA" id="ARBA00022729"/>
    </source>
</evidence>
<organism evidence="4">
    <name type="scientific">Halomonas sp. RT37</name>
    <dbReference type="NCBI Taxonomy" id="2950872"/>
    <lineage>
        <taxon>Bacteria</taxon>
        <taxon>Pseudomonadati</taxon>
        <taxon>Pseudomonadota</taxon>
        <taxon>Gammaproteobacteria</taxon>
        <taxon>Oceanospirillales</taxon>
        <taxon>Halomonadaceae</taxon>
        <taxon>Halomonas</taxon>
    </lineage>
</organism>
<gene>
    <name evidence="4" type="ORF">NFG58_00620</name>
</gene>
<proteinExistence type="predicted"/>
<feature type="signal peptide" evidence="3">
    <location>
        <begin position="1"/>
        <end position="26"/>
    </location>
</feature>
<dbReference type="InterPro" id="IPR029058">
    <property type="entry name" value="AB_hydrolase_fold"/>
</dbReference>
<dbReference type="PANTHER" id="PTHR43037">
    <property type="entry name" value="UNNAMED PRODUCT-RELATED"/>
    <property type="match status" value="1"/>
</dbReference>
<accession>A0AAU7KIG2</accession>
<protein>
    <submittedName>
        <fullName evidence="4">Poly(3-hydroxybutyrate) depolymerase</fullName>
    </submittedName>
</protein>
<evidence type="ECO:0000256" key="2">
    <source>
        <dbReference type="ARBA" id="ARBA00022801"/>
    </source>
</evidence>